<sequence length="210" mass="22356">MSLYLTRLPYVPMPVTNELASALTRPSPLRGAVRDVLVPEPEALVYACASASFVNGRAGERELRATMREAGAPSAVTSSGALAEALAALGARRVAVVTPYIDEVTERLHRFLAEHGVSVVGSTGLGLVHRIWDLTYAEVERAVLDVDGAKAEAVFVSCTNVRTYDLIAPLERKLGKPVITANQVSMWAGLRRVGRHAVGTGQSLLELPGA</sequence>
<dbReference type="Pfam" id="PF17645">
    <property type="entry name" value="Amdase"/>
    <property type="match status" value="1"/>
</dbReference>
<accession>A0ABT1JBS7</accession>
<evidence type="ECO:0000313" key="1">
    <source>
        <dbReference type="EMBL" id="MCP2329898.1"/>
    </source>
</evidence>
<keyword evidence="2" id="KW-1185">Reference proteome</keyword>
<evidence type="ECO:0000313" key="2">
    <source>
        <dbReference type="Proteomes" id="UP000791080"/>
    </source>
</evidence>
<proteinExistence type="predicted"/>
<dbReference type="Proteomes" id="UP000791080">
    <property type="component" value="Unassembled WGS sequence"/>
</dbReference>
<name>A0ABT1JBS7_ACTCY</name>
<reference evidence="1 2" key="1">
    <citation type="submission" date="2022-06" db="EMBL/GenBank/DDBJ databases">
        <title>Genomic Encyclopedia of Type Strains, Phase I: the one thousand microbial genomes (KMG-I) project.</title>
        <authorList>
            <person name="Kyrpides N."/>
        </authorList>
    </citation>
    <scope>NUCLEOTIDE SEQUENCE [LARGE SCALE GENOMIC DNA]</scope>
    <source>
        <strain evidence="1 2">DSM 43889</strain>
    </source>
</reference>
<gene>
    <name evidence="1" type="ORF">G443_000168</name>
</gene>
<keyword evidence="1" id="KW-0413">Isomerase</keyword>
<comment type="caution">
    <text evidence="1">The sequence shown here is derived from an EMBL/GenBank/DDBJ whole genome shotgun (WGS) entry which is preliminary data.</text>
</comment>
<dbReference type="Gene3D" id="3.40.50.12500">
    <property type="match status" value="1"/>
</dbReference>
<dbReference type="EMBL" id="AUBJ02000001">
    <property type="protein sequence ID" value="MCP2329898.1"/>
    <property type="molecule type" value="Genomic_DNA"/>
</dbReference>
<dbReference type="InterPro" id="IPR026286">
    <property type="entry name" value="MaiA/AMDase"/>
</dbReference>
<organism evidence="1 2">
    <name type="scientific">Actinoalloteichus caeruleus DSM 43889</name>
    <dbReference type="NCBI Taxonomy" id="1120930"/>
    <lineage>
        <taxon>Bacteria</taxon>
        <taxon>Bacillati</taxon>
        <taxon>Actinomycetota</taxon>
        <taxon>Actinomycetes</taxon>
        <taxon>Pseudonocardiales</taxon>
        <taxon>Pseudonocardiaceae</taxon>
        <taxon>Actinoalloteichus</taxon>
        <taxon>Actinoalloteichus cyanogriseus</taxon>
    </lineage>
</organism>
<dbReference type="PIRSF" id="PIRSF015736">
    <property type="entry name" value="MI"/>
    <property type="match status" value="1"/>
</dbReference>
<dbReference type="PANTHER" id="PTHR40267:SF1">
    <property type="entry name" value="BLR3294 PROTEIN"/>
    <property type="match status" value="1"/>
</dbReference>
<dbReference type="InterPro" id="IPR053714">
    <property type="entry name" value="Iso_Racemase_Enz_sf"/>
</dbReference>
<dbReference type="PANTHER" id="PTHR40267">
    <property type="entry name" value="BLR3294 PROTEIN"/>
    <property type="match status" value="1"/>
</dbReference>
<dbReference type="GO" id="GO:0016853">
    <property type="term" value="F:isomerase activity"/>
    <property type="evidence" value="ECO:0007669"/>
    <property type="project" value="UniProtKB-KW"/>
</dbReference>
<protein>
    <submittedName>
        <fullName evidence="1">Maleate isomerase</fullName>
    </submittedName>
</protein>